<gene>
    <name evidence="1" type="ORF">BVRB_026000</name>
</gene>
<dbReference type="EMBL" id="KQ097208">
    <property type="protein sequence ID" value="KMS93980.1"/>
    <property type="molecule type" value="Genomic_DNA"/>
</dbReference>
<dbReference type="OrthoDB" id="10264298at2759"/>
<name>A0A0J8DT84_BETVV</name>
<dbReference type="Proteomes" id="UP000035740">
    <property type="component" value="Unassembled WGS sequence"/>
</dbReference>
<evidence type="ECO:0000313" key="1">
    <source>
        <dbReference type="EMBL" id="KMS93980.1"/>
    </source>
</evidence>
<organism evidence="1 2">
    <name type="scientific">Beta vulgaris subsp. vulgaris</name>
    <name type="common">Beet</name>
    <dbReference type="NCBI Taxonomy" id="3555"/>
    <lineage>
        <taxon>Eukaryota</taxon>
        <taxon>Viridiplantae</taxon>
        <taxon>Streptophyta</taxon>
        <taxon>Embryophyta</taxon>
        <taxon>Tracheophyta</taxon>
        <taxon>Spermatophyta</taxon>
        <taxon>Magnoliopsida</taxon>
        <taxon>eudicotyledons</taxon>
        <taxon>Gunneridae</taxon>
        <taxon>Pentapetalae</taxon>
        <taxon>Caryophyllales</taxon>
        <taxon>Chenopodiaceae</taxon>
        <taxon>Betoideae</taxon>
        <taxon>Beta</taxon>
    </lineage>
</organism>
<sequence>MQHQPELNNIPAQLTIDHVSSATLFLEKQRQMQEVQMALDAQKDEYARKVPNSIASSNRD</sequence>
<proteinExistence type="predicted"/>
<dbReference type="Gramene" id="KMS93980">
    <property type="protein sequence ID" value="KMS93980"/>
    <property type="gene ID" value="BVRB_026000"/>
</dbReference>
<keyword evidence="2" id="KW-1185">Reference proteome</keyword>
<protein>
    <submittedName>
        <fullName evidence="1">Uncharacterized protein</fullName>
    </submittedName>
</protein>
<evidence type="ECO:0000313" key="2">
    <source>
        <dbReference type="Proteomes" id="UP000035740"/>
    </source>
</evidence>
<accession>A0A0J8DT84</accession>
<dbReference type="AlphaFoldDB" id="A0A0J8DT84"/>
<reference evidence="1 2" key="1">
    <citation type="journal article" date="2014" name="Nature">
        <title>The genome of the recently domesticated crop plant sugar beet (Beta vulgaris).</title>
        <authorList>
            <person name="Dohm J.C."/>
            <person name="Minoche A.E."/>
            <person name="Holtgrawe D."/>
            <person name="Capella-Gutierrez S."/>
            <person name="Zakrzewski F."/>
            <person name="Tafer H."/>
            <person name="Rupp O."/>
            <person name="Sorensen T.R."/>
            <person name="Stracke R."/>
            <person name="Reinhardt R."/>
            <person name="Goesmann A."/>
            <person name="Kraft T."/>
            <person name="Schulz B."/>
            <person name="Stadler P.F."/>
            <person name="Schmidt T."/>
            <person name="Gabaldon T."/>
            <person name="Lehrach H."/>
            <person name="Weisshaar B."/>
            <person name="Himmelbauer H."/>
        </authorList>
    </citation>
    <scope>NUCLEOTIDE SEQUENCE [LARGE SCALE GENOMIC DNA]</scope>
    <source>
        <tissue evidence="1">Taproot</tissue>
    </source>
</reference>